<comment type="caution">
    <text evidence="2">The sequence shown here is derived from an EMBL/GenBank/DDBJ whole genome shotgun (WGS) entry which is preliminary data.</text>
</comment>
<proteinExistence type="predicted"/>
<evidence type="ECO:0000256" key="1">
    <source>
        <dbReference type="SAM" id="MobiDB-lite"/>
    </source>
</evidence>
<protein>
    <submittedName>
        <fullName evidence="2">Glutamine synthetase</fullName>
    </submittedName>
</protein>
<feature type="region of interest" description="Disordered" evidence="1">
    <location>
        <begin position="334"/>
        <end position="357"/>
    </location>
</feature>
<keyword evidence="3" id="KW-1185">Reference proteome</keyword>
<dbReference type="Proteomes" id="UP000613580">
    <property type="component" value="Unassembled WGS sequence"/>
</dbReference>
<sequence length="391" mass="42602">MDDQHISAEIKLSLPKFLKIFTGNNMPMAKAMLVAGKCYKDYSTPSKLSELDDFKLAALGIEEKDLRKQVVASLRKAGYVVNARKTARASDSNAENPEAGPSQPRAAPMTAVEVLTTPTKRKRSKAAAAVNEFLPEGPKDESQDLGNLEFNEVLDEEVLKTKSTVVNRAPLLTAWATLVAERVGFQREEALSIASVFTELNAISKGIAIGKYKKSAAAGMEASPKGTQPYVDLMGRRPLYQNQNSQWRGLSGGKAVQPSTAFSYISRALRQTTPHVIGAMKLLLETYTIQEINAKGWGLYADFRPDVNGWGDRAEVRCSTILGLRKARAKVVEQAPAAPRIETDSGEDPLSDEPPLKKARGMTVEEYEAALDEDGTFDHVDLDELTGTVAS</sequence>
<gene>
    <name evidence="2" type="ORF">HMN09_01223300</name>
</gene>
<evidence type="ECO:0000313" key="2">
    <source>
        <dbReference type="EMBL" id="KAF7292392.1"/>
    </source>
</evidence>
<evidence type="ECO:0000313" key="3">
    <source>
        <dbReference type="Proteomes" id="UP000613580"/>
    </source>
</evidence>
<dbReference type="OrthoDB" id="514070at2759"/>
<organism evidence="2 3">
    <name type="scientific">Mycena chlorophos</name>
    <name type="common">Agaric fungus</name>
    <name type="synonym">Agaricus chlorophos</name>
    <dbReference type="NCBI Taxonomy" id="658473"/>
    <lineage>
        <taxon>Eukaryota</taxon>
        <taxon>Fungi</taxon>
        <taxon>Dikarya</taxon>
        <taxon>Basidiomycota</taxon>
        <taxon>Agaricomycotina</taxon>
        <taxon>Agaricomycetes</taxon>
        <taxon>Agaricomycetidae</taxon>
        <taxon>Agaricales</taxon>
        <taxon>Marasmiineae</taxon>
        <taxon>Mycenaceae</taxon>
        <taxon>Mycena</taxon>
    </lineage>
</organism>
<dbReference type="EMBL" id="JACAZE010000022">
    <property type="protein sequence ID" value="KAF7292392.1"/>
    <property type="molecule type" value="Genomic_DNA"/>
</dbReference>
<reference evidence="2" key="1">
    <citation type="submission" date="2020-05" db="EMBL/GenBank/DDBJ databases">
        <title>Mycena genomes resolve the evolution of fungal bioluminescence.</title>
        <authorList>
            <person name="Tsai I.J."/>
        </authorList>
    </citation>
    <scope>NUCLEOTIDE SEQUENCE</scope>
    <source>
        <strain evidence="2">110903Hualien_Pintung</strain>
    </source>
</reference>
<dbReference type="AlphaFoldDB" id="A0A8H6S5W1"/>
<accession>A0A8H6S5W1</accession>
<feature type="region of interest" description="Disordered" evidence="1">
    <location>
        <begin position="85"/>
        <end position="107"/>
    </location>
</feature>
<name>A0A8H6S5W1_MYCCL</name>